<evidence type="ECO:0000313" key="1">
    <source>
        <dbReference type="EMBL" id="JAD68754.1"/>
    </source>
</evidence>
<reference evidence="1" key="1">
    <citation type="submission" date="2014-09" db="EMBL/GenBank/DDBJ databases">
        <authorList>
            <person name="Magalhaes I.L.F."/>
            <person name="Oliveira U."/>
            <person name="Santos F.R."/>
            <person name="Vidigal T.H.D.A."/>
            <person name="Brescovit A.D."/>
            <person name="Santos A.J."/>
        </authorList>
    </citation>
    <scope>NUCLEOTIDE SEQUENCE</scope>
    <source>
        <tissue evidence="1">Shoot tissue taken approximately 20 cm above the soil surface</tissue>
    </source>
</reference>
<proteinExistence type="predicted"/>
<organism evidence="1">
    <name type="scientific">Arundo donax</name>
    <name type="common">Giant reed</name>
    <name type="synonym">Donax arundinaceus</name>
    <dbReference type="NCBI Taxonomy" id="35708"/>
    <lineage>
        <taxon>Eukaryota</taxon>
        <taxon>Viridiplantae</taxon>
        <taxon>Streptophyta</taxon>
        <taxon>Embryophyta</taxon>
        <taxon>Tracheophyta</taxon>
        <taxon>Spermatophyta</taxon>
        <taxon>Magnoliopsida</taxon>
        <taxon>Liliopsida</taxon>
        <taxon>Poales</taxon>
        <taxon>Poaceae</taxon>
        <taxon>PACMAD clade</taxon>
        <taxon>Arundinoideae</taxon>
        <taxon>Arundineae</taxon>
        <taxon>Arundo</taxon>
    </lineage>
</organism>
<protein>
    <submittedName>
        <fullName evidence="1">Uncharacterized protein</fullName>
    </submittedName>
</protein>
<dbReference type="EMBL" id="GBRH01229141">
    <property type="protein sequence ID" value="JAD68754.1"/>
    <property type="molecule type" value="Transcribed_RNA"/>
</dbReference>
<name>A0A0A9BXJ5_ARUDO</name>
<accession>A0A0A9BXJ5</accession>
<reference evidence="1" key="2">
    <citation type="journal article" date="2015" name="Data Brief">
        <title>Shoot transcriptome of the giant reed, Arundo donax.</title>
        <authorList>
            <person name="Barrero R.A."/>
            <person name="Guerrero F.D."/>
            <person name="Moolhuijzen P."/>
            <person name="Goolsby J.A."/>
            <person name="Tidwell J."/>
            <person name="Bellgard S.E."/>
            <person name="Bellgard M.I."/>
        </authorList>
    </citation>
    <scope>NUCLEOTIDE SEQUENCE</scope>
    <source>
        <tissue evidence="1">Shoot tissue taken approximately 20 cm above the soil surface</tissue>
    </source>
</reference>
<dbReference type="AlphaFoldDB" id="A0A0A9BXJ5"/>
<sequence>MDVRGLTIDCFLQIKLSFTFLPFAITAILQCSPSISLLTEVDIVKEVANNRWLYELYTVFRVPNLLLLVLAVV</sequence>